<keyword evidence="4" id="KW-1185">Reference proteome</keyword>
<reference evidence="2" key="2">
    <citation type="submission" date="2019-06" db="EMBL/GenBank/DDBJ databases">
        <title>Genomics analysis of Aphanomyces spp. identifies a new class of oomycete effector associated with host adaptation.</title>
        <authorList>
            <person name="Gaulin E."/>
        </authorList>
    </citation>
    <scope>NUCLEOTIDE SEQUENCE</scope>
    <source>
        <strain evidence="2">CBS 578.67</strain>
    </source>
</reference>
<dbReference type="AlphaFoldDB" id="A0A485KZD2"/>
<sequence>MLKAQDDDVSLEEASPLEPLLSTYDDSGVSSLKSTSTTSTRRRWTWKHAAGIGLGSLVVLGVVLGLCIRPLALKAIDGTCMEIRRMELQTPRGNTVQLTTQLAISSDSIFGATMHPTNMTIQYKNNTVGVFATPSMDISQGTVVHTITNATLTVTNMTAWTAFASEMIESTNMTWSLDGRIDISLDLFGIGVTQLPIHKAMLLPGMQGLRALAITKMDLSTSTPTAVLATVDTCLFNPSAAALVPVGALCFEVFVPNPTTHVATLVGRLTTDAGAALPVTRRDPSHPACVDQCATGMNSIALAGRIISTDPNATSALISQYLSGAAAKVEVRACWPGASSIPLYNEALRHLRLNSTLPPNPIPLISAMAFDTMALDPKNDTSIGLATRVIVTANSPLGNHSPLVLSNMHLSLDLLHQDVVLGQMAATDIHVDGEVVAHGNLTMTCNASLSLTHGGQPFGEFVHALVAASHKTLLVRGSFDVLAHGALGTLTLQRLPVDIASDVVGMNGLSNVSIVDFMIPGPHVAQGQQVRATSDIWNPSPIAMAVGAVQMAMRTDDRTSIGLVSTNISLEPVRATRVQLTGVLNPTPDAAGDLSPAVNAFFSHYISNQTSTLDIEIVDVASPIPWIQRGLQHLALSTAFPGVAFQLVSTLAMPAMLIHFDEASMHMHAAMRAGVAMPSALAHLPINITRLSLQTRLVFGNTSSADLCRLSIRDQAVVYTSLGVGQGQVEMASDVALSQVDTLAMAQFISHLMFATGTVALTIQSRPGEGVNPVVETPMGRMTLTQLPVDTPFVLDGMQGFVHGGVNITAVDILSGTADTLVLSMALTMQNPSQVTTVLDSLTVQVLLDGSVLGLATMAKVTLACCNQSSPLVGLFSFRPESPTTGHAFLSRFVSGVQPQEVHIQGTVSSSPNPYLQLALSKLHLTSSVAPLAVFFPATPTLVALSKMYRPSLWDLFSVATALRVRNPFAHEINVTAANLLLYPCASQQTLPSGTLVCTKYYPTPLARFHPTVFEPMVIPAKTPAGCFTCCQGKHCDEAMDLCPGVQPGKCMQAKVEMSMWSVEVLETLYKTMTTGLLMHVEGNLTAMVDAFPMELAYTQDGLLVQMA</sequence>
<dbReference type="OrthoDB" id="10039566at2759"/>
<keyword evidence="1" id="KW-1133">Transmembrane helix</keyword>
<evidence type="ECO:0000313" key="4">
    <source>
        <dbReference type="Proteomes" id="UP000332933"/>
    </source>
</evidence>
<feature type="transmembrane region" description="Helical" evidence="1">
    <location>
        <begin position="49"/>
        <end position="72"/>
    </location>
</feature>
<dbReference type="EMBL" id="CAADRA010005462">
    <property type="protein sequence ID" value="VFT90100.1"/>
    <property type="molecule type" value="Genomic_DNA"/>
</dbReference>
<keyword evidence="1" id="KW-0472">Membrane</keyword>
<accession>A0A485KZD2</accession>
<name>A0A485KZD2_9STRA</name>
<dbReference type="GO" id="GO:0016020">
    <property type="term" value="C:membrane"/>
    <property type="evidence" value="ECO:0007669"/>
    <property type="project" value="TreeGrafter"/>
</dbReference>
<organism evidence="3 4">
    <name type="scientific">Aphanomyces stellatus</name>
    <dbReference type="NCBI Taxonomy" id="120398"/>
    <lineage>
        <taxon>Eukaryota</taxon>
        <taxon>Sar</taxon>
        <taxon>Stramenopiles</taxon>
        <taxon>Oomycota</taxon>
        <taxon>Saprolegniomycetes</taxon>
        <taxon>Saprolegniales</taxon>
        <taxon>Verrucalvaceae</taxon>
        <taxon>Aphanomyces</taxon>
    </lineage>
</organism>
<dbReference type="EMBL" id="VJMH01005441">
    <property type="protein sequence ID" value="KAF0695953.1"/>
    <property type="molecule type" value="Genomic_DNA"/>
</dbReference>
<dbReference type="PANTHER" id="PTHR35895:SF1">
    <property type="entry name" value="LIPID-BINDING SERUM GLYCOPROTEIN C-TERMINAL DOMAIN-CONTAINING PROTEIN"/>
    <property type="match status" value="1"/>
</dbReference>
<gene>
    <name evidence="3" type="primary">Aste57867_13260</name>
    <name evidence="2" type="ORF">As57867_013211</name>
    <name evidence="3" type="ORF">ASTE57867_13260</name>
</gene>
<dbReference type="InterPro" id="IPR046368">
    <property type="entry name" value="Tag1"/>
</dbReference>
<evidence type="ECO:0000313" key="3">
    <source>
        <dbReference type="EMBL" id="VFT90100.1"/>
    </source>
</evidence>
<proteinExistence type="predicted"/>
<dbReference type="InterPro" id="IPR022185">
    <property type="entry name" value="DUF3712"/>
</dbReference>
<evidence type="ECO:0000313" key="2">
    <source>
        <dbReference type="EMBL" id="KAF0695953.1"/>
    </source>
</evidence>
<keyword evidence="1" id="KW-0812">Transmembrane</keyword>
<reference evidence="3 4" key="1">
    <citation type="submission" date="2019-03" db="EMBL/GenBank/DDBJ databases">
        <authorList>
            <person name="Gaulin E."/>
            <person name="Dumas B."/>
        </authorList>
    </citation>
    <scope>NUCLEOTIDE SEQUENCE [LARGE SCALE GENOMIC DNA]</scope>
    <source>
        <strain evidence="3">CBS 568.67</strain>
    </source>
</reference>
<dbReference type="PANTHER" id="PTHR35895">
    <property type="entry name" value="CHROMOSOME 16, WHOLE GENOME SHOTGUN SEQUENCE"/>
    <property type="match status" value="1"/>
</dbReference>
<dbReference type="Pfam" id="PF12505">
    <property type="entry name" value="DUF3712"/>
    <property type="match status" value="3"/>
</dbReference>
<dbReference type="Proteomes" id="UP000332933">
    <property type="component" value="Unassembled WGS sequence"/>
</dbReference>
<protein>
    <submittedName>
        <fullName evidence="3">Aste57867_13260 protein</fullName>
    </submittedName>
</protein>
<evidence type="ECO:0000256" key="1">
    <source>
        <dbReference type="SAM" id="Phobius"/>
    </source>
</evidence>